<feature type="domain" description="E2F/DP family winged-helix DNA-binding" evidence="7">
    <location>
        <begin position="127"/>
        <end position="192"/>
    </location>
</feature>
<dbReference type="FunFam" id="1.10.10.10:FF:000008">
    <property type="entry name" value="E2F transcription factor 1"/>
    <property type="match status" value="1"/>
</dbReference>
<evidence type="ECO:0000256" key="3">
    <source>
        <dbReference type="ARBA" id="ARBA00023125"/>
    </source>
</evidence>
<dbReference type="Gene3D" id="6.10.250.540">
    <property type="match status" value="1"/>
</dbReference>
<comment type="similarity">
    <text evidence="1 5">Belongs to the E2F/DP family.</text>
</comment>
<keyword evidence="5" id="KW-0539">Nucleus</keyword>
<comment type="subcellular location">
    <subcellularLocation>
        <location evidence="5">Nucleus</location>
    </subcellularLocation>
</comment>
<evidence type="ECO:0000256" key="5">
    <source>
        <dbReference type="RuleBase" id="RU003796"/>
    </source>
</evidence>
<evidence type="ECO:0000256" key="1">
    <source>
        <dbReference type="ARBA" id="ARBA00010940"/>
    </source>
</evidence>
<dbReference type="InterPro" id="IPR036388">
    <property type="entry name" value="WH-like_DNA-bd_sf"/>
</dbReference>
<reference evidence="9" key="1">
    <citation type="submission" date="2013-10" db="EMBL/GenBank/DDBJ databases">
        <authorList>
            <person name="Schartl M."/>
            <person name="Warren W."/>
        </authorList>
    </citation>
    <scope>NUCLEOTIDE SEQUENCE [LARGE SCALE GENOMIC DNA]</scope>
    <source>
        <strain evidence="9">female</strain>
    </source>
</reference>
<dbReference type="eggNOG" id="KOG2577">
    <property type="taxonomic scope" value="Eukaryota"/>
</dbReference>
<dbReference type="InterPro" id="IPR003316">
    <property type="entry name" value="E2F_WHTH_DNA-bd_dom"/>
</dbReference>
<evidence type="ECO:0000313" key="8">
    <source>
        <dbReference type="Ensembl" id="ENSPFOP00000013871.2"/>
    </source>
</evidence>
<dbReference type="Pfam" id="PF02319">
    <property type="entry name" value="WHD_E2F_TDP"/>
    <property type="match status" value="1"/>
</dbReference>
<proteinExistence type="inferred from homology"/>
<dbReference type="InterPro" id="IPR037241">
    <property type="entry name" value="E2F-DP_heterodim"/>
</dbReference>
<keyword evidence="4 5" id="KW-0804">Transcription</keyword>
<dbReference type="AlphaFoldDB" id="A0A087Y768"/>
<feature type="region of interest" description="Disordered" evidence="6">
    <location>
        <begin position="90"/>
        <end position="129"/>
    </location>
</feature>
<evidence type="ECO:0000256" key="2">
    <source>
        <dbReference type="ARBA" id="ARBA00023015"/>
    </source>
</evidence>
<dbReference type="InterPro" id="IPR015633">
    <property type="entry name" value="E2F"/>
</dbReference>
<dbReference type="Proteomes" id="UP000028760">
    <property type="component" value="Unassembled WGS sequence"/>
</dbReference>
<dbReference type="Gene3D" id="1.10.10.10">
    <property type="entry name" value="Winged helix-like DNA-binding domain superfamily/Winged helix DNA-binding domain"/>
    <property type="match status" value="1"/>
</dbReference>
<dbReference type="GeneTree" id="ENSGT00940000159472"/>
<dbReference type="GO" id="GO:0000978">
    <property type="term" value="F:RNA polymerase II cis-regulatory region sequence-specific DNA binding"/>
    <property type="evidence" value="ECO:0007669"/>
    <property type="project" value="InterPro"/>
</dbReference>
<dbReference type="GO" id="GO:0046983">
    <property type="term" value="F:protein dimerization activity"/>
    <property type="evidence" value="ECO:0007669"/>
    <property type="project" value="InterPro"/>
</dbReference>
<dbReference type="SUPFAM" id="SSF46785">
    <property type="entry name" value="Winged helix' DNA-binding domain"/>
    <property type="match status" value="1"/>
</dbReference>
<keyword evidence="9" id="KW-1185">Reference proteome</keyword>
<dbReference type="OMA" id="HVMEQQI"/>
<dbReference type="PANTHER" id="PTHR12081">
    <property type="entry name" value="TRANSCRIPTION FACTOR E2F"/>
    <property type="match status" value="1"/>
</dbReference>
<dbReference type="GO" id="GO:0000981">
    <property type="term" value="F:DNA-binding transcription factor activity, RNA polymerase II-specific"/>
    <property type="evidence" value="ECO:0007669"/>
    <property type="project" value="TreeGrafter"/>
</dbReference>
<evidence type="ECO:0000259" key="7">
    <source>
        <dbReference type="SMART" id="SM01372"/>
    </source>
</evidence>
<dbReference type="CDD" id="cd14660">
    <property type="entry name" value="E2F_DD"/>
    <property type="match status" value="1"/>
</dbReference>
<keyword evidence="3 5" id="KW-0238">DNA-binding</keyword>
<dbReference type="SMART" id="SM01372">
    <property type="entry name" value="E2F_TDP"/>
    <property type="match status" value="1"/>
</dbReference>
<reference evidence="8" key="2">
    <citation type="submission" date="2025-08" db="UniProtKB">
        <authorList>
            <consortium name="Ensembl"/>
        </authorList>
    </citation>
    <scope>IDENTIFICATION</scope>
</reference>
<reference evidence="8" key="3">
    <citation type="submission" date="2025-09" db="UniProtKB">
        <authorList>
            <consortium name="Ensembl"/>
        </authorList>
    </citation>
    <scope>IDENTIFICATION</scope>
</reference>
<dbReference type="Ensembl" id="ENSPFOT00000013890.2">
    <property type="protein sequence ID" value="ENSPFOP00000013871.2"/>
    <property type="gene ID" value="ENSPFOG00000013828.2"/>
</dbReference>
<dbReference type="PANTHER" id="PTHR12081:SF43">
    <property type="entry name" value="TRANSCRIPTION FACTOR E2F1"/>
    <property type="match status" value="1"/>
</dbReference>
<dbReference type="InterPro" id="IPR032198">
    <property type="entry name" value="E2F_CC-MB"/>
</dbReference>
<dbReference type="GO" id="GO:0035189">
    <property type="term" value="C:Rb-E2F complex"/>
    <property type="evidence" value="ECO:0007669"/>
    <property type="project" value="TreeGrafter"/>
</dbReference>
<keyword evidence="2 5" id="KW-0805">Transcription regulation</keyword>
<dbReference type="Pfam" id="PF16421">
    <property type="entry name" value="E2F_CC-MB"/>
    <property type="match status" value="1"/>
</dbReference>
<dbReference type="SUPFAM" id="SSF144074">
    <property type="entry name" value="E2F-DP heterodimerization region"/>
    <property type="match status" value="1"/>
</dbReference>
<evidence type="ECO:0000313" key="9">
    <source>
        <dbReference type="Proteomes" id="UP000028760"/>
    </source>
</evidence>
<name>A0A087Y768_POEFO</name>
<dbReference type="InterPro" id="IPR036390">
    <property type="entry name" value="WH_DNA-bd_sf"/>
</dbReference>
<sequence length="428" mass="47015">MSETLITGQTSEDLLADFETLLNSGSIDLGEEHQIVIITSPSNEGLHPAVAPTSTGEILLFATPQGPTDVGVQDKRRPVLGRPPVKRKLDLDSDHQYVSTTRPATGQVPPSTPAPPRVPRSSTEKSRYDTSLNLTTKRFLNLLSQSADGVVDLNWASQVLDVQKRRIYDITNVLEGIQLISKKSKNNIQWLGNRIDTSLVSRHKELQREVCDLTEAEEQLDELISKCTLQLRLLTEEPQNNRLGYVRCQDLRQSFDSPDQLVMVVRAPPETQMQVTEPSEGYQVSLRSTQGPIDVFLCPEDSSGVCSPVMGGSPSQSNSQERPVSPQCLNKTLASFVVGCVPAPLLSLSSTESLLGGDLFSSLGDISHFDLSPLSSSDLLNGEGLPLPLDSFINLSPPYRHDYHFGLEDHEGISELFDCDFEDLSHVL</sequence>
<evidence type="ECO:0000256" key="6">
    <source>
        <dbReference type="SAM" id="MobiDB-lite"/>
    </source>
</evidence>
<dbReference type="EMBL" id="AYCK01018880">
    <property type="status" value="NOT_ANNOTATED_CDS"/>
    <property type="molecule type" value="Genomic_DNA"/>
</dbReference>
<evidence type="ECO:0000256" key="4">
    <source>
        <dbReference type="ARBA" id="ARBA00023163"/>
    </source>
</evidence>
<protein>
    <submittedName>
        <fullName evidence="8">E2F transcription factor 1</fullName>
    </submittedName>
</protein>
<organism evidence="8 9">
    <name type="scientific">Poecilia formosa</name>
    <name type="common">Amazon molly</name>
    <name type="synonym">Limia formosa</name>
    <dbReference type="NCBI Taxonomy" id="48698"/>
    <lineage>
        <taxon>Eukaryota</taxon>
        <taxon>Metazoa</taxon>
        <taxon>Chordata</taxon>
        <taxon>Craniata</taxon>
        <taxon>Vertebrata</taxon>
        <taxon>Euteleostomi</taxon>
        <taxon>Actinopterygii</taxon>
        <taxon>Neopterygii</taxon>
        <taxon>Teleostei</taxon>
        <taxon>Neoteleostei</taxon>
        <taxon>Acanthomorphata</taxon>
        <taxon>Ovalentaria</taxon>
        <taxon>Atherinomorphae</taxon>
        <taxon>Cyprinodontiformes</taxon>
        <taxon>Poeciliidae</taxon>
        <taxon>Poeciliinae</taxon>
        <taxon>Poecilia</taxon>
    </lineage>
</organism>
<accession>A0A087Y768</accession>
<dbReference type="STRING" id="48698.ENSPFOP00000013871"/>